<evidence type="ECO:0000313" key="3">
    <source>
        <dbReference type="EMBL" id="KAJ4455487.1"/>
    </source>
</evidence>
<dbReference type="Proteomes" id="UP001141327">
    <property type="component" value="Unassembled WGS sequence"/>
</dbReference>
<feature type="transmembrane region" description="Helical" evidence="2">
    <location>
        <begin position="276"/>
        <end position="296"/>
    </location>
</feature>
<sequence length="358" mass="40164">MLGKDEALALVMSTPRSSLLRLSSRSDLVRWFHLIYGFTTLPLFAMMFFYPRYHSYLFGGAFSPLWQKLPLIHRLCLKLRAGWNGVGFETLLRNPRTASNIGAMPGLELAAISIYSLQAALEGWHEPYSLIWPMMRTFEIGSLLLAAACKLMPWDAAVPYCLILALLIGLLLTIQWPLMSRNHLNPFYRAPIPGPMRTWTSLWGQRFIQQFHSSYDLLLAVLFQWGTDLVLPNLADPADHSYNEAGTLLSLHMMGPMSIAVGAIYFLTASHSIRPFFILSIYTRIGFFTMLLGLWFNGRAPINNAMGCAGDAILAGVLLALVLLEPPALAMGKARTEPQEEEQIRVPPRVARALKRND</sequence>
<proteinExistence type="predicted"/>
<evidence type="ECO:0000256" key="1">
    <source>
        <dbReference type="SAM" id="MobiDB-lite"/>
    </source>
</evidence>
<evidence type="ECO:0000313" key="4">
    <source>
        <dbReference type="Proteomes" id="UP001141327"/>
    </source>
</evidence>
<feature type="transmembrane region" description="Helical" evidence="2">
    <location>
        <begin position="156"/>
        <end position="178"/>
    </location>
</feature>
<feature type="transmembrane region" description="Helical" evidence="2">
    <location>
        <begin position="249"/>
        <end position="269"/>
    </location>
</feature>
<keyword evidence="2" id="KW-0472">Membrane</keyword>
<keyword evidence="2" id="KW-0812">Transmembrane</keyword>
<organism evidence="3 4">
    <name type="scientific">Paratrimastix pyriformis</name>
    <dbReference type="NCBI Taxonomy" id="342808"/>
    <lineage>
        <taxon>Eukaryota</taxon>
        <taxon>Metamonada</taxon>
        <taxon>Preaxostyla</taxon>
        <taxon>Paratrimastigidae</taxon>
        <taxon>Paratrimastix</taxon>
    </lineage>
</organism>
<name>A0ABQ8U828_9EUKA</name>
<feature type="region of interest" description="Disordered" evidence="1">
    <location>
        <begin position="334"/>
        <end position="358"/>
    </location>
</feature>
<keyword evidence="2" id="KW-1133">Transmembrane helix</keyword>
<evidence type="ECO:0000256" key="2">
    <source>
        <dbReference type="SAM" id="Phobius"/>
    </source>
</evidence>
<protein>
    <submittedName>
        <fullName evidence="3">Uncharacterized protein</fullName>
    </submittedName>
</protein>
<comment type="caution">
    <text evidence="3">The sequence shown here is derived from an EMBL/GenBank/DDBJ whole genome shotgun (WGS) entry which is preliminary data.</text>
</comment>
<reference evidence="3" key="1">
    <citation type="journal article" date="2022" name="bioRxiv">
        <title>Genomics of Preaxostyla Flagellates Illuminates Evolutionary Transitions and the Path Towards Mitochondrial Loss.</title>
        <authorList>
            <person name="Novak L.V.F."/>
            <person name="Treitli S.C."/>
            <person name="Pyrih J."/>
            <person name="Halakuc P."/>
            <person name="Pipaliya S.V."/>
            <person name="Vacek V."/>
            <person name="Brzon O."/>
            <person name="Soukal P."/>
            <person name="Eme L."/>
            <person name="Dacks J.B."/>
            <person name="Karnkowska A."/>
            <person name="Elias M."/>
            <person name="Hampl V."/>
        </authorList>
    </citation>
    <scope>NUCLEOTIDE SEQUENCE</scope>
    <source>
        <strain evidence="3">RCP-MX</strain>
    </source>
</reference>
<keyword evidence="4" id="KW-1185">Reference proteome</keyword>
<dbReference type="EMBL" id="JAPMOS010000106">
    <property type="protein sequence ID" value="KAJ4455487.1"/>
    <property type="molecule type" value="Genomic_DNA"/>
</dbReference>
<feature type="transmembrane region" description="Helical" evidence="2">
    <location>
        <begin position="31"/>
        <end position="50"/>
    </location>
</feature>
<gene>
    <name evidence="3" type="ORF">PAPYR_9567</name>
</gene>
<feature type="transmembrane region" description="Helical" evidence="2">
    <location>
        <begin position="302"/>
        <end position="324"/>
    </location>
</feature>
<accession>A0ABQ8U828</accession>
<feature type="compositionally biased region" description="Basic and acidic residues" evidence="1">
    <location>
        <begin position="334"/>
        <end position="344"/>
    </location>
</feature>